<comment type="caution">
    <text evidence="2">The sequence shown here is derived from an EMBL/GenBank/DDBJ whole genome shotgun (WGS) entry which is preliminary data.</text>
</comment>
<dbReference type="Pfam" id="PF12697">
    <property type="entry name" value="Abhydrolase_6"/>
    <property type="match status" value="1"/>
</dbReference>
<protein>
    <recommendedName>
        <fullName evidence="1">AB hydrolase-1 domain-containing protein</fullName>
    </recommendedName>
</protein>
<dbReference type="SUPFAM" id="SSF53474">
    <property type="entry name" value="alpha/beta-Hydrolases"/>
    <property type="match status" value="1"/>
</dbReference>
<sequence>MDVRQRARETLLAGLPVRERRRQLAGVSTAVLEGGDGPPMVLLHGPGEFGATWLPVVRRLARTHHLVVPDLPGHGESRVEEGPLDAARVLGWLDELVEEVCPVPPVLVGKTIGGAVAARYAAGDHRRIAAVVLVDTLGLTAFDPDPRFAMAVQRFLGAPTPRSYERLMDFCAFDLERVRADMGERWDAFTAYAVEVAGDDHVQAAFGSLIGQFAAPIPPAQLAGIDVPTTLIWGRHDLVTRLSVAETASARYGWPLHVVEDAGDDPALDRPAAFVATLEDALGAVQAGAIR</sequence>
<gene>
    <name evidence="2" type="ORF">GCM10009559_37750</name>
</gene>
<reference evidence="3" key="1">
    <citation type="journal article" date="2019" name="Int. J. Syst. Evol. Microbiol.">
        <title>The Global Catalogue of Microorganisms (GCM) 10K type strain sequencing project: providing services to taxonomists for standard genome sequencing and annotation.</title>
        <authorList>
            <consortium name="The Broad Institute Genomics Platform"/>
            <consortium name="The Broad Institute Genome Sequencing Center for Infectious Disease"/>
            <person name="Wu L."/>
            <person name="Ma J."/>
        </authorList>
    </citation>
    <scope>NUCLEOTIDE SEQUENCE [LARGE SCALE GENOMIC DNA]</scope>
    <source>
        <strain evidence="3">JCM 11117</strain>
    </source>
</reference>
<proteinExistence type="predicted"/>
<dbReference type="InterPro" id="IPR029058">
    <property type="entry name" value="AB_hydrolase_fold"/>
</dbReference>
<dbReference type="PRINTS" id="PR00111">
    <property type="entry name" value="ABHYDROLASE"/>
</dbReference>
<dbReference type="EMBL" id="BAAAHP010000105">
    <property type="protein sequence ID" value="GAA0941912.1"/>
    <property type="molecule type" value="Genomic_DNA"/>
</dbReference>
<dbReference type="PANTHER" id="PTHR43798">
    <property type="entry name" value="MONOACYLGLYCEROL LIPASE"/>
    <property type="match status" value="1"/>
</dbReference>
<name>A0ABP4AVS9_9PSEU</name>
<evidence type="ECO:0000259" key="1">
    <source>
        <dbReference type="Pfam" id="PF12697"/>
    </source>
</evidence>
<dbReference type="Gene3D" id="3.40.50.1820">
    <property type="entry name" value="alpha/beta hydrolase"/>
    <property type="match status" value="1"/>
</dbReference>
<dbReference type="InterPro" id="IPR000073">
    <property type="entry name" value="AB_hydrolase_1"/>
</dbReference>
<evidence type="ECO:0000313" key="3">
    <source>
        <dbReference type="Proteomes" id="UP001499967"/>
    </source>
</evidence>
<feature type="domain" description="AB hydrolase-1" evidence="1">
    <location>
        <begin position="40"/>
        <end position="276"/>
    </location>
</feature>
<dbReference type="RefSeq" id="WP_343942764.1">
    <property type="nucleotide sequence ID" value="NZ_BAAAHP010000105.1"/>
</dbReference>
<evidence type="ECO:0000313" key="2">
    <source>
        <dbReference type="EMBL" id="GAA0941912.1"/>
    </source>
</evidence>
<keyword evidence="3" id="KW-1185">Reference proteome</keyword>
<dbReference type="PANTHER" id="PTHR43798:SF33">
    <property type="entry name" value="HYDROLASE, PUTATIVE (AFU_ORTHOLOGUE AFUA_2G14860)-RELATED"/>
    <property type="match status" value="1"/>
</dbReference>
<dbReference type="InterPro" id="IPR050266">
    <property type="entry name" value="AB_hydrolase_sf"/>
</dbReference>
<dbReference type="Proteomes" id="UP001499967">
    <property type="component" value="Unassembled WGS sequence"/>
</dbReference>
<accession>A0ABP4AVS9</accession>
<organism evidence="2 3">
    <name type="scientific">Pseudonocardia zijingensis</name>
    <dbReference type="NCBI Taxonomy" id="153376"/>
    <lineage>
        <taxon>Bacteria</taxon>
        <taxon>Bacillati</taxon>
        <taxon>Actinomycetota</taxon>
        <taxon>Actinomycetes</taxon>
        <taxon>Pseudonocardiales</taxon>
        <taxon>Pseudonocardiaceae</taxon>
        <taxon>Pseudonocardia</taxon>
    </lineage>
</organism>